<dbReference type="Gene3D" id="3.40.30.10">
    <property type="entry name" value="Glutaredoxin"/>
    <property type="match status" value="1"/>
</dbReference>
<evidence type="ECO:0000256" key="4">
    <source>
        <dbReference type="ARBA" id="ARBA00022989"/>
    </source>
</evidence>
<dbReference type="GO" id="GO:0016020">
    <property type="term" value="C:membrane"/>
    <property type="evidence" value="ECO:0007669"/>
    <property type="project" value="UniProtKB-SubCell"/>
</dbReference>
<feature type="domain" description="Cytochrome C biogenesis protein transmembrane" evidence="8">
    <location>
        <begin position="300"/>
        <end position="512"/>
    </location>
</feature>
<name>A0A9X1B903_9GAMM</name>
<gene>
    <name evidence="10" type="ORF">CKO25_11980</name>
</gene>
<feature type="transmembrane region" description="Helical" evidence="6">
    <location>
        <begin position="383"/>
        <end position="407"/>
    </location>
</feature>
<comment type="subcellular location">
    <subcellularLocation>
        <location evidence="1">Membrane</location>
        <topology evidence="1">Multi-pass membrane protein</topology>
    </subcellularLocation>
</comment>
<feature type="transmembrane region" description="Helical" evidence="6">
    <location>
        <begin position="347"/>
        <end position="371"/>
    </location>
</feature>
<keyword evidence="2 6" id="KW-0812">Transmembrane</keyword>
<evidence type="ECO:0000256" key="5">
    <source>
        <dbReference type="ARBA" id="ARBA00023136"/>
    </source>
</evidence>
<keyword evidence="3" id="KW-0201">Cytochrome c-type biogenesis</keyword>
<dbReference type="Pfam" id="PF13899">
    <property type="entry name" value="Thioredoxin_7"/>
    <property type="match status" value="1"/>
</dbReference>
<feature type="domain" description="Thiol:disulfide interchange protein DsbD N-terminal" evidence="9">
    <location>
        <begin position="49"/>
        <end position="162"/>
    </location>
</feature>
<feature type="chain" id="PRO_5040971566" evidence="7">
    <location>
        <begin position="32"/>
        <end position="700"/>
    </location>
</feature>
<evidence type="ECO:0000259" key="9">
    <source>
        <dbReference type="Pfam" id="PF11412"/>
    </source>
</evidence>
<evidence type="ECO:0000256" key="7">
    <source>
        <dbReference type="SAM" id="SignalP"/>
    </source>
</evidence>
<keyword evidence="5 6" id="KW-0472">Membrane</keyword>
<accession>A0A9X1B903</accession>
<feature type="transmembrane region" description="Helical" evidence="6">
    <location>
        <begin position="499"/>
        <end position="516"/>
    </location>
</feature>
<keyword evidence="4 6" id="KW-1133">Transmembrane helix</keyword>
<evidence type="ECO:0000256" key="2">
    <source>
        <dbReference type="ARBA" id="ARBA00022692"/>
    </source>
</evidence>
<evidence type="ECO:0000256" key="6">
    <source>
        <dbReference type="SAM" id="Phobius"/>
    </source>
</evidence>
<dbReference type="CDD" id="cd02953">
    <property type="entry name" value="DsbDgamma"/>
    <property type="match status" value="1"/>
</dbReference>
<keyword evidence="7" id="KW-0732">Signal</keyword>
<dbReference type="InterPro" id="IPR036249">
    <property type="entry name" value="Thioredoxin-like_sf"/>
</dbReference>
<dbReference type="InterPro" id="IPR028250">
    <property type="entry name" value="DsbDN"/>
</dbReference>
<evidence type="ECO:0000256" key="1">
    <source>
        <dbReference type="ARBA" id="ARBA00004141"/>
    </source>
</evidence>
<dbReference type="PANTHER" id="PTHR32234:SF3">
    <property type="entry name" value="SUPPRESSION OF COPPER SENSITIVITY PROTEIN"/>
    <property type="match status" value="1"/>
</dbReference>
<evidence type="ECO:0000259" key="8">
    <source>
        <dbReference type="Pfam" id="PF02683"/>
    </source>
</evidence>
<dbReference type="InterPro" id="IPR035671">
    <property type="entry name" value="DsbD_gamma"/>
</dbReference>
<feature type="transmembrane region" description="Helical" evidence="6">
    <location>
        <begin position="553"/>
        <end position="571"/>
    </location>
</feature>
<feature type="transmembrane region" description="Helical" evidence="6">
    <location>
        <begin position="522"/>
        <end position="541"/>
    </location>
</feature>
<feature type="transmembrane region" description="Helical" evidence="6">
    <location>
        <begin position="419"/>
        <end position="443"/>
    </location>
</feature>
<evidence type="ECO:0000256" key="3">
    <source>
        <dbReference type="ARBA" id="ARBA00022748"/>
    </source>
</evidence>
<feature type="transmembrane region" description="Helical" evidence="6">
    <location>
        <begin position="299"/>
        <end position="326"/>
    </location>
</feature>
<reference evidence="10 11" key="1">
    <citation type="journal article" date="2020" name="Microorganisms">
        <title>Osmotic Adaptation and Compatible Solute Biosynthesis of Phototrophic Bacteria as Revealed from Genome Analyses.</title>
        <authorList>
            <person name="Imhoff J.F."/>
            <person name="Rahn T."/>
            <person name="Kunzel S."/>
            <person name="Keller A."/>
            <person name="Neulinger S.C."/>
        </authorList>
    </citation>
    <scope>NUCLEOTIDE SEQUENCE [LARGE SCALE GENOMIC DNA]</scope>
    <source>
        <strain evidence="10 11">DSM 21303</strain>
    </source>
</reference>
<dbReference type="EMBL" id="NRSD01000011">
    <property type="protein sequence ID" value="MBK1645347.1"/>
    <property type="molecule type" value="Genomic_DNA"/>
</dbReference>
<dbReference type="SUPFAM" id="SSF52833">
    <property type="entry name" value="Thioredoxin-like"/>
    <property type="match status" value="1"/>
</dbReference>
<protein>
    <submittedName>
        <fullName evidence="10">Protein-disulfide reductase</fullName>
    </submittedName>
</protein>
<comment type="caution">
    <text evidence="10">The sequence shown here is derived from an EMBL/GenBank/DDBJ whole genome shotgun (WGS) entry which is preliminary data.</text>
</comment>
<dbReference type="PANTHER" id="PTHR32234">
    <property type="entry name" value="THIOL:DISULFIDE INTERCHANGE PROTEIN DSBD"/>
    <property type="match status" value="1"/>
</dbReference>
<sequence>MSGCMRTLLRCSHGRLLAFLLLLAWPWFGHANPVTTDHVTLRLVAERTQVAPGSQVTLALVFEIAPGWHTYWRNPGDSGEPPRVTWTLPEGVSIGPMQWPRPELIPVGPLANYGYSDQAVHLFDLTLAEDWPVGDPVRLRADADWLVCEEYCVPESATLALTLASGDLPGPLDQTEADVVAATRAALPRATIDQAVLVAAPAGLRLEVPRQSLPLEITGAWFFAGEWGLIDHAAMQPWRLTTEALQLELSPGVRAEQAAPEGVLVVADTAGNLSSFDLQVTRTAALTSGSTAPPISLPLALLFALIGGLILNLMPCVFPVLAMKALSLVNSLTAEGPAGARVRRLDGLAYTAGVLVFFLALAVILLSLRAAGLAVGWGFQLQYAPFVAVMVYVFFVFGLSLAGAFTLGARLMAIGGQQVGYAGAFGTGALAALVAAPCTAPFMGVALGYAVTLSWPLALAIMLTLGFGLALPFLVLSWMPRLARVLPKPGAWMETLKQVLAFPMFGAAAWLLWVLSVQTGPAGIALVLTGLMILAFGLWLRERTQVSGPAPRRLGGLAAGLAVVSALYLAVATDAVETAGSSSAATSGSHLPSEDYSPARLAAARAAGQPVLVNMTAAWCITCLVNERVALSSPALAQRFAASGVLYLKGDWTNRDPAITSYLAEYGRNGVPLYVYYPPNGSPEVLPQILTEEMVSRVLP</sequence>
<dbReference type="AlphaFoldDB" id="A0A9X1B903"/>
<proteinExistence type="predicted"/>
<dbReference type="Pfam" id="PF11412">
    <property type="entry name" value="DsbD_N"/>
    <property type="match status" value="1"/>
</dbReference>
<feature type="signal peptide" evidence="7">
    <location>
        <begin position="1"/>
        <end position="31"/>
    </location>
</feature>
<dbReference type="GO" id="GO:0017004">
    <property type="term" value="P:cytochrome complex assembly"/>
    <property type="evidence" value="ECO:0007669"/>
    <property type="project" value="UniProtKB-KW"/>
</dbReference>
<dbReference type="Proteomes" id="UP001138802">
    <property type="component" value="Unassembled WGS sequence"/>
</dbReference>
<evidence type="ECO:0000313" key="11">
    <source>
        <dbReference type="Proteomes" id="UP001138802"/>
    </source>
</evidence>
<dbReference type="Pfam" id="PF02683">
    <property type="entry name" value="DsbD_TM"/>
    <property type="match status" value="1"/>
</dbReference>
<dbReference type="InterPro" id="IPR003834">
    <property type="entry name" value="Cyt_c_assmbl_TM_dom"/>
</dbReference>
<dbReference type="GO" id="GO:0015035">
    <property type="term" value="F:protein-disulfide reductase activity"/>
    <property type="evidence" value="ECO:0007669"/>
    <property type="project" value="TreeGrafter"/>
</dbReference>
<organism evidence="10 11">
    <name type="scientific">Thiocapsa imhoffii</name>
    <dbReference type="NCBI Taxonomy" id="382777"/>
    <lineage>
        <taxon>Bacteria</taxon>
        <taxon>Pseudomonadati</taxon>
        <taxon>Pseudomonadota</taxon>
        <taxon>Gammaproteobacteria</taxon>
        <taxon>Chromatiales</taxon>
        <taxon>Chromatiaceae</taxon>
        <taxon>Thiocapsa</taxon>
    </lineage>
</organism>
<dbReference type="GO" id="GO:0045454">
    <property type="term" value="P:cell redox homeostasis"/>
    <property type="evidence" value="ECO:0007669"/>
    <property type="project" value="TreeGrafter"/>
</dbReference>
<evidence type="ECO:0000313" key="10">
    <source>
        <dbReference type="EMBL" id="MBK1645347.1"/>
    </source>
</evidence>
<feature type="transmembrane region" description="Helical" evidence="6">
    <location>
        <begin position="455"/>
        <end position="478"/>
    </location>
</feature>
<keyword evidence="11" id="KW-1185">Reference proteome</keyword>